<accession>A0L4R6</accession>
<feature type="domain" description="HPt" evidence="3">
    <location>
        <begin position="24"/>
        <end position="121"/>
    </location>
</feature>
<dbReference type="PANTHER" id="PTHR28242">
    <property type="entry name" value="PHOSPHORELAY INTERMEDIATE PROTEIN YPD1"/>
    <property type="match status" value="1"/>
</dbReference>
<dbReference type="InterPro" id="IPR036641">
    <property type="entry name" value="HPT_dom_sf"/>
</dbReference>
<dbReference type="InterPro" id="IPR008207">
    <property type="entry name" value="Sig_transdc_His_kin_Hpt_dom"/>
</dbReference>
<reference evidence="5" key="1">
    <citation type="journal article" date="2009" name="Appl. Environ. Microbiol.">
        <title>Complete genome sequence of the chemolithoautotrophic marine magnetotactic coccus strain MC-1.</title>
        <authorList>
            <person name="Schubbe S."/>
            <person name="Williams T.J."/>
            <person name="Xie G."/>
            <person name="Kiss H.E."/>
            <person name="Brettin T.S."/>
            <person name="Martinez D."/>
            <person name="Ross C.A."/>
            <person name="Schuler D."/>
            <person name="Cox B.L."/>
            <person name="Nealson K.H."/>
            <person name="Bazylinski D.A."/>
        </authorList>
    </citation>
    <scope>NUCLEOTIDE SEQUENCE [LARGE SCALE GENOMIC DNA]</scope>
    <source>
        <strain evidence="5">ATCC BAA-1437 / JCM 17883 / MC-1</strain>
    </source>
</reference>
<dbReference type="CDD" id="cd00088">
    <property type="entry name" value="HPT"/>
    <property type="match status" value="1"/>
</dbReference>
<dbReference type="GO" id="GO:0000160">
    <property type="term" value="P:phosphorelay signal transduction system"/>
    <property type="evidence" value="ECO:0007669"/>
    <property type="project" value="UniProtKB-KW"/>
</dbReference>
<dbReference type="GO" id="GO:0043424">
    <property type="term" value="F:protein histidine kinase binding"/>
    <property type="evidence" value="ECO:0007669"/>
    <property type="project" value="InterPro"/>
</dbReference>
<dbReference type="RefSeq" id="WP_011712129.1">
    <property type="nucleotide sequence ID" value="NC_008576.1"/>
</dbReference>
<dbReference type="AlphaFoldDB" id="A0L4R6"/>
<reference evidence="4 5" key="2">
    <citation type="journal article" date="2012" name="Int. J. Syst. Evol. Microbiol.">
        <title>Magnetococcus marinus gen. nov., sp. nov., a marine, magnetotactic bacterium that represents a novel lineage (Magnetococcaceae fam. nov.; Magnetococcales ord. nov.) at the base of the Alphaproteobacteria.</title>
        <authorList>
            <person name="Bazylinski D.A."/>
            <person name="Williams T.J."/>
            <person name="Lefevre C.T."/>
            <person name="Berg R.J."/>
            <person name="Zhang C.L."/>
            <person name="Bowser S.S."/>
            <person name="Dean A.J."/>
            <person name="Beveridge T.J."/>
        </authorList>
    </citation>
    <scope>NUCLEOTIDE SEQUENCE [LARGE SCALE GENOMIC DNA]</scope>
    <source>
        <strain evidence="5">ATCC BAA-1437 / JCM 17883 / MC-1</strain>
    </source>
</reference>
<dbReference type="HOGENOM" id="CLU_2035247_0_0_5"/>
<dbReference type="Proteomes" id="UP000002586">
    <property type="component" value="Chromosome"/>
</dbReference>
<dbReference type="Pfam" id="PF01627">
    <property type="entry name" value="Hpt"/>
    <property type="match status" value="1"/>
</dbReference>
<keyword evidence="1" id="KW-0902">Two-component regulatory system</keyword>
<feature type="modified residue" description="Phosphohistidine" evidence="2">
    <location>
        <position position="63"/>
    </location>
</feature>
<evidence type="ECO:0000259" key="3">
    <source>
        <dbReference type="PROSITE" id="PS50894"/>
    </source>
</evidence>
<dbReference type="EMBL" id="CP000471">
    <property type="protein sequence ID" value="ABK42959.1"/>
    <property type="molecule type" value="Genomic_DNA"/>
</dbReference>
<protein>
    <submittedName>
        <fullName evidence="4">Hpt protein</fullName>
    </submittedName>
</protein>
<proteinExistence type="predicted"/>
<gene>
    <name evidence="4" type="ordered locus">Mmc1_0434</name>
</gene>
<evidence type="ECO:0000313" key="5">
    <source>
        <dbReference type="Proteomes" id="UP000002586"/>
    </source>
</evidence>
<dbReference type="Gene3D" id="1.20.120.160">
    <property type="entry name" value="HPT domain"/>
    <property type="match status" value="1"/>
</dbReference>
<keyword evidence="2" id="KW-0597">Phosphoprotein</keyword>
<keyword evidence="5" id="KW-1185">Reference proteome</keyword>
<organism evidence="4 5">
    <name type="scientific">Magnetococcus marinus (strain ATCC BAA-1437 / JCM 17883 / MC-1)</name>
    <dbReference type="NCBI Taxonomy" id="156889"/>
    <lineage>
        <taxon>Bacteria</taxon>
        <taxon>Pseudomonadati</taxon>
        <taxon>Pseudomonadota</taxon>
        <taxon>Magnetococcia</taxon>
        <taxon>Magnetococcales</taxon>
        <taxon>Magnetococcaceae</taxon>
        <taxon>Magnetococcus</taxon>
    </lineage>
</organism>
<evidence type="ECO:0000256" key="1">
    <source>
        <dbReference type="ARBA" id="ARBA00023012"/>
    </source>
</evidence>
<dbReference type="KEGG" id="mgm:Mmc1_0434"/>
<dbReference type="InterPro" id="IPR045871">
    <property type="entry name" value="AHP1-5/YPD1"/>
</dbReference>
<dbReference type="SUPFAM" id="SSF47226">
    <property type="entry name" value="Histidine-containing phosphotransfer domain, HPT domain"/>
    <property type="match status" value="1"/>
</dbReference>
<evidence type="ECO:0000256" key="2">
    <source>
        <dbReference type="PROSITE-ProRule" id="PRU00110"/>
    </source>
</evidence>
<dbReference type="PANTHER" id="PTHR28242:SF52">
    <property type="entry name" value="PHOSPHORELAY INTERMEDIATE PROTEIN YPD1"/>
    <property type="match status" value="1"/>
</dbReference>
<name>A0L4R6_MAGMM</name>
<dbReference type="GO" id="GO:0009927">
    <property type="term" value="F:histidine phosphotransfer kinase activity"/>
    <property type="evidence" value="ECO:0007669"/>
    <property type="project" value="InterPro"/>
</dbReference>
<dbReference type="PROSITE" id="PS50894">
    <property type="entry name" value="HPT"/>
    <property type="match status" value="1"/>
</dbReference>
<dbReference type="eggNOG" id="COG2198">
    <property type="taxonomic scope" value="Bacteria"/>
</dbReference>
<sequence>MLSLAEIGLDAQIFARLLEQNKRSPGFLKKLFNLYIRNGEQLQQHFAHAHQQGDWSAMRLHAHTLKSSSLTVGLQGISQQARRLEACCQAEQDPQRLSVALQQQWQQVIPQLQAYLEQQER</sequence>
<evidence type="ECO:0000313" key="4">
    <source>
        <dbReference type="EMBL" id="ABK42959.1"/>
    </source>
</evidence>